<comment type="caution">
    <text evidence="3">The sequence shown here is derived from an EMBL/GenBank/DDBJ whole genome shotgun (WGS) entry which is preliminary data.</text>
</comment>
<dbReference type="InterPro" id="IPR013103">
    <property type="entry name" value="RVT_2"/>
</dbReference>
<feature type="transmembrane region" description="Helical" evidence="1">
    <location>
        <begin position="331"/>
        <end position="355"/>
    </location>
</feature>
<gene>
    <name evidence="3" type="ORF">F2P56_001856</name>
</gene>
<protein>
    <recommendedName>
        <fullName evidence="2">Reverse transcriptase Ty1/copia-type domain-containing protein</fullName>
    </recommendedName>
</protein>
<name>A0A833YBA5_JUGRE</name>
<dbReference type="AlphaFoldDB" id="A0A833YBA5"/>
<accession>A0A833YBA5</accession>
<dbReference type="EMBL" id="LIHL02000001">
    <property type="protein sequence ID" value="KAF5481186.1"/>
    <property type="molecule type" value="Genomic_DNA"/>
</dbReference>
<dbReference type="Pfam" id="PF07727">
    <property type="entry name" value="RVT_2"/>
    <property type="match status" value="1"/>
</dbReference>
<reference evidence="3" key="2">
    <citation type="submission" date="2020-03" db="EMBL/GenBank/DDBJ databases">
        <title>Walnut 2.0.</title>
        <authorList>
            <person name="Marrano A."/>
            <person name="Britton M."/>
            <person name="Zimin A.V."/>
            <person name="Zaini P.A."/>
            <person name="Workman R."/>
            <person name="Puiu D."/>
            <person name="Bianco L."/>
            <person name="Allen B.J."/>
            <person name="Troggio M."/>
            <person name="Leslie C.A."/>
            <person name="Timp W."/>
            <person name="Dendekar A."/>
            <person name="Salzberg S.L."/>
            <person name="Neale D.B."/>
        </authorList>
    </citation>
    <scope>NUCLEOTIDE SEQUENCE</scope>
    <source>
        <tissue evidence="3">Leaves</tissue>
    </source>
</reference>
<keyword evidence="1" id="KW-1133">Transmembrane helix</keyword>
<evidence type="ECO:0000313" key="3">
    <source>
        <dbReference type="EMBL" id="KAF5481186.1"/>
    </source>
</evidence>
<feature type="domain" description="Reverse transcriptase Ty1/copia-type" evidence="2">
    <location>
        <begin position="42"/>
        <end position="277"/>
    </location>
</feature>
<evidence type="ECO:0000259" key="2">
    <source>
        <dbReference type="Pfam" id="PF07727"/>
    </source>
</evidence>
<keyword evidence="1" id="KW-0812">Transmembrane</keyword>
<dbReference type="PANTHER" id="PTHR43383:SF2">
    <property type="entry name" value="AMIDOHYDROLASE 2 FAMILY PROTEIN"/>
    <property type="match status" value="1"/>
</dbReference>
<dbReference type="Gramene" id="Jr01_20120_p1">
    <property type="protein sequence ID" value="cds.Jr01_20120_p1"/>
    <property type="gene ID" value="Jr01_20120"/>
</dbReference>
<dbReference type="InterPro" id="IPR043502">
    <property type="entry name" value="DNA/RNA_pol_sf"/>
</dbReference>
<sequence length="356" mass="39804">MTGNSKPRVFPDFNVFYSTRHPLQVLSTVITSNEPSTYTQAVSSPAWRAAMGNEFDALMVNGTCVKRYKARLVAKGFDQKYGVDYAETFSPVVKHTTVRMILALAVSLNWNIRQLDISNVFLHGSLDEEVFMEQPQGFVDENHPDYVCRLHKSLYGLKQAPRAWFRHLSQSLLEYGFIESTADYSLFIYATGSVKFYVLVYVDDILVIGSSKFAIDSFVSSLMDSFLVKDLGELSFFLGVQACRDQHGLHLRQARYITDLLESTKMVGAKPLSCPTISGPKLSTEDGELLSDPTEYRRVVGAFNTVQSRALTLHMLSTNCANSCTIPMSPIGLLLSVCFAILRVVLIMVFILLLVI</sequence>
<organism evidence="3 4">
    <name type="scientific">Juglans regia</name>
    <name type="common">English walnut</name>
    <dbReference type="NCBI Taxonomy" id="51240"/>
    <lineage>
        <taxon>Eukaryota</taxon>
        <taxon>Viridiplantae</taxon>
        <taxon>Streptophyta</taxon>
        <taxon>Embryophyta</taxon>
        <taxon>Tracheophyta</taxon>
        <taxon>Spermatophyta</taxon>
        <taxon>Magnoliopsida</taxon>
        <taxon>eudicotyledons</taxon>
        <taxon>Gunneridae</taxon>
        <taxon>Pentapetalae</taxon>
        <taxon>rosids</taxon>
        <taxon>fabids</taxon>
        <taxon>Fagales</taxon>
        <taxon>Juglandaceae</taxon>
        <taxon>Juglans</taxon>
    </lineage>
</organism>
<dbReference type="PANTHER" id="PTHR43383">
    <property type="entry name" value="NODULIN 6"/>
    <property type="match status" value="1"/>
</dbReference>
<proteinExistence type="predicted"/>
<dbReference type="SUPFAM" id="SSF56672">
    <property type="entry name" value="DNA/RNA polymerases"/>
    <property type="match status" value="1"/>
</dbReference>
<reference evidence="3" key="1">
    <citation type="submission" date="2015-10" db="EMBL/GenBank/DDBJ databases">
        <authorList>
            <person name="Martinez-Garcia P.J."/>
            <person name="Crepeau M.W."/>
            <person name="Puiu D."/>
            <person name="Gonzalez-Ibeas D."/>
            <person name="Whalen J."/>
            <person name="Stevens K."/>
            <person name="Paul R."/>
            <person name="Butterfield T."/>
            <person name="Britton M."/>
            <person name="Reagan R."/>
            <person name="Chakraborty S."/>
            <person name="Walawage S.L."/>
            <person name="Vasquez-Gross H.A."/>
            <person name="Cardeno C."/>
            <person name="Famula R."/>
            <person name="Pratt K."/>
            <person name="Kuruganti S."/>
            <person name="Aradhya M.K."/>
            <person name="Leslie C.A."/>
            <person name="Dandekar A.M."/>
            <person name="Salzberg S.L."/>
            <person name="Wegrzyn J.L."/>
            <person name="Langley C.H."/>
            <person name="Neale D.B."/>
        </authorList>
    </citation>
    <scope>NUCLEOTIDE SEQUENCE</scope>
    <source>
        <tissue evidence="3">Leaves</tissue>
    </source>
</reference>
<evidence type="ECO:0000313" key="4">
    <source>
        <dbReference type="Proteomes" id="UP000619265"/>
    </source>
</evidence>
<dbReference type="Proteomes" id="UP000619265">
    <property type="component" value="Unassembled WGS sequence"/>
</dbReference>
<evidence type="ECO:0000256" key="1">
    <source>
        <dbReference type="SAM" id="Phobius"/>
    </source>
</evidence>
<keyword evidence="1" id="KW-0472">Membrane</keyword>